<dbReference type="EC" id="4.1.2.52" evidence="1"/>
<dbReference type="OrthoDB" id="1425703at2"/>
<evidence type="ECO:0000313" key="1">
    <source>
        <dbReference type="EMBL" id="AIY19377.1"/>
    </source>
</evidence>
<dbReference type="EMBL" id="CP009896">
    <property type="protein sequence ID" value="AIY19377.1"/>
    <property type="molecule type" value="Genomic_DNA"/>
</dbReference>
<accession>A0A0A1DRY5</accession>
<dbReference type="HOGENOM" id="CLU_087895_0_0_11"/>
<proteinExistence type="predicted"/>
<keyword evidence="2" id="KW-1185">Reference proteome</keyword>
<reference evidence="1 2" key="1">
    <citation type="journal article" date="2015" name="Genome Announc.">
        <title>Complete Genome Sequence of Steroid-Transforming Nocardioides simplex VKM Ac-2033D.</title>
        <authorList>
            <person name="Shtratnikova V.Y."/>
            <person name="Schelkunov M.I."/>
            <person name="Pekov Y.A."/>
            <person name="Fokina V.V."/>
            <person name="Logacheva M.D."/>
            <person name="Sokolov S.L."/>
            <person name="Bragin E.Y."/>
            <person name="Ashapkin V.V."/>
            <person name="Donova M.V."/>
        </authorList>
    </citation>
    <scope>NUCLEOTIDE SEQUENCE [LARGE SCALE GENOMIC DNA]</scope>
    <source>
        <strain evidence="1 2">VKM Ac-2033D</strain>
    </source>
</reference>
<gene>
    <name evidence="1" type="ORF">KR76_26095</name>
</gene>
<dbReference type="GO" id="GO:0016829">
    <property type="term" value="F:lyase activity"/>
    <property type="evidence" value="ECO:0007669"/>
    <property type="project" value="UniProtKB-KW"/>
</dbReference>
<dbReference type="Pfam" id="PF12787">
    <property type="entry name" value="EcsC"/>
    <property type="match status" value="1"/>
</dbReference>
<dbReference type="RefSeq" id="WP_038682520.1">
    <property type="nucleotide sequence ID" value="NZ_BJMC01000021.1"/>
</dbReference>
<keyword evidence="1" id="KW-0456">Lyase</keyword>
<dbReference type="eggNOG" id="ENOG502ZAV8">
    <property type="taxonomic scope" value="Bacteria"/>
</dbReference>
<dbReference type="InterPro" id="IPR024787">
    <property type="entry name" value="EcsC"/>
</dbReference>
<dbReference type="Proteomes" id="UP000030300">
    <property type="component" value="Chromosome"/>
</dbReference>
<evidence type="ECO:0000313" key="2">
    <source>
        <dbReference type="Proteomes" id="UP000030300"/>
    </source>
</evidence>
<sequence>MAPRLKPSGLTKGLAVEAARQLAPRAVQLAPGLTQSFVREALHRAIQGVGPLPPAAAAADEQLREQRGNVDKAIREVIENHVAYAGVEGLATNLGGLITATVVAPASIAGLALIQCRMVAGIAHLRGHDLDDPRVRNAILVCILGEDVVTKMVKRHQVPAPPMAIATAPHHDPTLDRTVSAVLAGELVGRVVGKRMVTTIGKRVPLVGGAVGGVADAWSTWRVGRYAGREFLPRAAR</sequence>
<dbReference type="AlphaFoldDB" id="A0A0A1DRY5"/>
<dbReference type="STRING" id="2045.KR76_26095"/>
<dbReference type="KEGG" id="psim:KR76_26095"/>
<name>A0A0A1DRY5_NOCSI</name>
<organism evidence="1 2">
    <name type="scientific">Nocardioides simplex</name>
    <name type="common">Arthrobacter simplex</name>
    <dbReference type="NCBI Taxonomy" id="2045"/>
    <lineage>
        <taxon>Bacteria</taxon>
        <taxon>Bacillati</taxon>
        <taxon>Actinomycetota</taxon>
        <taxon>Actinomycetes</taxon>
        <taxon>Propionibacteriales</taxon>
        <taxon>Nocardioidaceae</taxon>
        <taxon>Pimelobacter</taxon>
    </lineage>
</organism>
<dbReference type="GeneID" id="96612219"/>
<protein>
    <submittedName>
        <fullName evidence="1">2,4-dihydroxyhept-2-ene-1,7-dioic acid aldolase</fullName>
        <ecNumber evidence="1">4.1.2.52</ecNumber>
    </submittedName>
</protein>